<protein>
    <submittedName>
        <fullName evidence="2">Uncharacterized protein</fullName>
    </submittedName>
</protein>
<proteinExistence type="predicted"/>
<keyword evidence="1" id="KW-0812">Transmembrane</keyword>
<dbReference type="EMBL" id="FTPD01000006">
    <property type="protein sequence ID" value="SIT54091.1"/>
    <property type="molecule type" value="Genomic_DNA"/>
</dbReference>
<keyword evidence="1" id="KW-1133">Transmembrane helix</keyword>
<dbReference type="Proteomes" id="UP000188388">
    <property type="component" value="Unassembled WGS sequence"/>
</dbReference>
<accession>A0A1R3V2I5</accession>
<evidence type="ECO:0000313" key="3">
    <source>
        <dbReference type="Proteomes" id="UP000188388"/>
    </source>
</evidence>
<dbReference type="STRING" id="1631249.BQ8794_140236"/>
<evidence type="ECO:0000256" key="1">
    <source>
        <dbReference type="SAM" id="Phobius"/>
    </source>
</evidence>
<dbReference type="RefSeq" id="WP_077374614.1">
    <property type="nucleotide sequence ID" value="NZ_FTPD01000006.1"/>
</dbReference>
<evidence type="ECO:0000313" key="2">
    <source>
        <dbReference type="EMBL" id="SIT54091.1"/>
    </source>
</evidence>
<keyword evidence="1" id="KW-0472">Membrane</keyword>
<keyword evidence="3" id="KW-1185">Reference proteome</keyword>
<feature type="transmembrane region" description="Helical" evidence="1">
    <location>
        <begin position="58"/>
        <end position="81"/>
    </location>
</feature>
<reference evidence="3" key="1">
    <citation type="submission" date="2017-01" db="EMBL/GenBank/DDBJ databases">
        <authorList>
            <person name="Brunel B."/>
        </authorList>
    </citation>
    <scope>NUCLEOTIDE SEQUENCE [LARGE SCALE GENOMIC DNA]</scope>
</reference>
<dbReference type="AlphaFoldDB" id="A0A1R3V2I5"/>
<feature type="transmembrane region" description="Helical" evidence="1">
    <location>
        <begin position="88"/>
        <end position="107"/>
    </location>
</feature>
<name>A0A1R3V2I5_9HYPH</name>
<gene>
    <name evidence="2" type="ORF">BQ8794_140236</name>
</gene>
<feature type="transmembrane region" description="Helical" evidence="1">
    <location>
        <begin position="137"/>
        <end position="158"/>
    </location>
</feature>
<organism evidence="2 3">
    <name type="scientific">Mesorhizobium prunaredense</name>
    <dbReference type="NCBI Taxonomy" id="1631249"/>
    <lineage>
        <taxon>Bacteria</taxon>
        <taxon>Pseudomonadati</taxon>
        <taxon>Pseudomonadota</taxon>
        <taxon>Alphaproteobacteria</taxon>
        <taxon>Hyphomicrobiales</taxon>
        <taxon>Phyllobacteriaceae</taxon>
        <taxon>Mesorhizobium</taxon>
    </lineage>
</organism>
<sequence length="179" mass="19581">MTRKPLLLFAFPALILLILAGERAATFLLGTYPASPALWRIWLELRPLSMMFWQQVDLYLSGSMALDAAILTAASIVCWMACRTRKSAAFFFLTNHAALLFAGLMMASSSHSETASTIAAFTAPSGQPFSLILDFTWQNSLVLGLGTAACAYCHFAFLGEARQRSQALAVRLIALQRNL</sequence>